<dbReference type="AlphaFoldDB" id="A0AAD9F6R9"/>
<feature type="non-terminal residue" evidence="2">
    <location>
        <position position="1"/>
    </location>
</feature>
<reference evidence="2" key="1">
    <citation type="submission" date="2023-04" db="EMBL/GenBank/DDBJ databases">
        <title>Chromosome-level genome of Chaenocephalus aceratus.</title>
        <authorList>
            <person name="Park H."/>
        </authorList>
    </citation>
    <scope>NUCLEOTIDE SEQUENCE</scope>
    <source>
        <strain evidence="2">DE</strain>
        <tissue evidence="2">Muscle</tissue>
    </source>
</reference>
<feature type="compositionally biased region" description="Basic and acidic residues" evidence="1">
    <location>
        <begin position="70"/>
        <end position="79"/>
    </location>
</feature>
<accession>A0AAD9F6R9</accession>
<name>A0AAD9F6R9_DISEL</name>
<evidence type="ECO:0000313" key="2">
    <source>
        <dbReference type="EMBL" id="KAK1887780.1"/>
    </source>
</evidence>
<comment type="caution">
    <text evidence="2">The sequence shown here is derived from an EMBL/GenBank/DDBJ whole genome shotgun (WGS) entry which is preliminary data.</text>
</comment>
<feature type="region of interest" description="Disordered" evidence="1">
    <location>
        <begin position="1"/>
        <end position="27"/>
    </location>
</feature>
<protein>
    <submittedName>
        <fullName evidence="2">PTS system alpha-glucoside-specific EIICB component</fullName>
    </submittedName>
</protein>
<gene>
    <name evidence="2" type="ORF">KUDE01_028567</name>
</gene>
<feature type="compositionally biased region" description="Polar residues" evidence="1">
    <location>
        <begin position="16"/>
        <end position="25"/>
    </location>
</feature>
<keyword evidence="3" id="KW-1185">Reference proteome</keyword>
<organism evidence="2 3">
    <name type="scientific">Dissostichus eleginoides</name>
    <name type="common">Patagonian toothfish</name>
    <name type="synonym">Dissostichus amissus</name>
    <dbReference type="NCBI Taxonomy" id="100907"/>
    <lineage>
        <taxon>Eukaryota</taxon>
        <taxon>Metazoa</taxon>
        <taxon>Chordata</taxon>
        <taxon>Craniata</taxon>
        <taxon>Vertebrata</taxon>
        <taxon>Euteleostomi</taxon>
        <taxon>Actinopterygii</taxon>
        <taxon>Neopterygii</taxon>
        <taxon>Teleostei</taxon>
        <taxon>Neoteleostei</taxon>
        <taxon>Acanthomorphata</taxon>
        <taxon>Eupercaria</taxon>
        <taxon>Perciformes</taxon>
        <taxon>Notothenioidei</taxon>
        <taxon>Nototheniidae</taxon>
        <taxon>Dissostichus</taxon>
    </lineage>
</organism>
<dbReference type="Proteomes" id="UP001228049">
    <property type="component" value="Unassembled WGS sequence"/>
</dbReference>
<feature type="non-terminal residue" evidence="2">
    <location>
        <position position="79"/>
    </location>
</feature>
<sequence length="79" mass="9094">EDEKEEERLSAPQAWENKSLQNKQTHTSEIKHAQEYKNHTGHKADESYTQNIRALFLLSSMNDGSPGPPSDERARRCLQ</sequence>
<evidence type="ECO:0000313" key="3">
    <source>
        <dbReference type="Proteomes" id="UP001228049"/>
    </source>
</evidence>
<evidence type="ECO:0000256" key="1">
    <source>
        <dbReference type="SAM" id="MobiDB-lite"/>
    </source>
</evidence>
<feature type="region of interest" description="Disordered" evidence="1">
    <location>
        <begin position="59"/>
        <end position="79"/>
    </location>
</feature>
<dbReference type="EMBL" id="JASDAP010000018">
    <property type="protein sequence ID" value="KAK1887780.1"/>
    <property type="molecule type" value="Genomic_DNA"/>
</dbReference>
<proteinExistence type="predicted"/>